<proteinExistence type="predicted"/>
<feature type="transmembrane region" description="Helical" evidence="2">
    <location>
        <begin position="54"/>
        <end position="73"/>
    </location>
</feature>
<accession>A0A2S8SQ23</accession>
<evidence type="ECO:0000256" key="2">
    <source>
        <dbReference type="SAM" id="Phobius"/>
    </source>
</evidence>
<sequence>MALKNQNSRGTKNCSKRDSPGQFCGPQNLFKSLHKGIKLLDPLTFLQKIMMIPFFRSFFIFAFIFCGFAPAYAHGGFDFYQIRTCADSGDGSLREAIINANDDPQTQIAFQIPNTDSGYNLKTGVFTIELLSPLPLITAKGTVFDGVAQNIVADSNRSGPEICISGAKLPRNTSGLVFLAADCEIKGLTFSDFASHALIFNGPDARGNRVLGCTFEKNRGCGVVLSDGASNNFIGLAPPRAKNDDDDFAGFYPAQMGNIFRGNGEDFVRIAGQNSRGNSVRGNRFEGTSMPLNLRLNGEKNDQRTPNDALDADSGPNDAFNFPIIQSVKRAPREDGVWHEITVNYAGKPNQNLVLDVSWEAQLAIDGTMKSQNVRTDAAGKGFWKMQVQGYPAGKMRAAVTDENGSTGEMSPVFDVPYLQ</sequence>
<organism evidence="3 4">
    <name type="scientific">Abditibacterium utsteinense</name>
    <dbReference type="NCBI Taxonomy" id="1960156"/>
    <lineage>
        <taxon>Bacteria</taxon>
        <taxon>Pseudomonadati</taxon>
        <taxon>Abditibacteriota</taxon>
        <taxon>Abditibacteriia</taxon>
        <taxon>Abditibacteriales</taxon>
        <taxon>Abditibacteriaceae</taxon>
        <taxon>Abditibacterium</taxon>
    </lineage>
</organism>
<dbReference type="AlphaFoldDB" id="A0A2S8SQ23"/>
<dbReference type="EMBL" id="NIGF01000019">
    <property type="protein sequence ID" value="PQV62884.1"/>
    <property type="molecule type" value="Genomic_DNA"/>
</dbReference>
<dbReference type="InParanoid" id="A0A2S8SQ23"/>
<keyword evidence="2" id="KW-0472">Membrane</keyword>
<keyword evidence="4" id="KW-1185">Reference proteome</keyword>
<name>A0A2S8SQ23_9BACT</name>
<dbReference type="SUPFAM" id="SSF51126">
    <property type="entry name" value="Pectin lyase-like"/>
    <property type="match status" value="1"/>
</dbReference>
<evidence type="ECO:0000313" key="3">
    <source>
        <dbReference type="EMBL" id="PQV62884.1"/>
    </source>
</evidence>
<keyword evidence="2" id="KW-0812">Transmembrane</keyword>
<dbReference type="Proteomes" id="UP000237684">
    <property type="component" value="Unassembled WGS sequence"/>
</dbReference>
<protein>
    <recommendedName>
        <fullName evidence="5">Right handed beta helix region</fullName>
    </recommendedName>
</protein>
<dbReference type="InterPro" id="IPR011050">
    <property type="entry name" value="Pectin_lyase_fold/virulence"/>
</dbReference>
<keyword evidence="2" id="KW-1133">Transmembrane helix</keyword>
<dbReference type="InterPro" id="IPR012334">
    <property type="entry name" value="Pectin_lyas_fold"/>
</dbReference>
<evidence type="ECO:0000313" key="4">
    <source>
        <dbReference type="Proteomes" id="UP000237684"/>
    </source>
</evidence>
<gene>
    <name evidence="3" type="ORF">B1R32_11924</name>
</gene>
<reference evidence="3 4" key="1">
    <citation type="journal article" date="2018" name="Syst. Appl. Microbiol.">
        <title>Abditibacterium utsteinense sp. nov., the first cultivated member of candidate phylum FBP, isolated from ice-free Antarctic soil samples.</title>
        <authorList>
            <person name="Tahon G."/>
            <person name="Tytgat B."/>
            <person name="Lebbe L."/>
            <person name="Carlier A."/>
            <person name="Willems A."/>
        </authorList>
    </citation>
    <scope>NUCLEOTIDE SEQUENCE [LARGE SCALE GENOMIC DNA]</scope>
    <source>
        <strain evidence="3 4">LMG 29911</strain>
    </source>
</reference>
<dbReference type="Gene3D" id="2.160.20.10">
    <property type="entry name" value="Single-stranded right-handed beta-helix, Pectin lyase-like"/>
    <property type="match status" value="1"/>
</dbReference>
<comment type="caution">
    <text evidence="3">The sequence shown here is derived from an EMBL/GenBank/DDBJ whole genome shotgun (WGS) entry which is preliminary data.</text>
</comment>
<evidence type="ECO:0000256" key="1">
    <source>
        <dbReference type="SAM" id="MobiDB-lite"/>
    </source>
</evidence>
<feature type="region of interest" description="Disordered" evidence="1">
    <location>
        <begin position="278"/>
        <end position="317"/>
    </location>
</feature>
<evidence type="ECO:0008006" key="5">
    <source>
        <dbReference type="Google" id="ProtNLM"/>
    </source>
</evidence>